<proteinExistence type="inferred from homology"/>
<dbReference type="Pfam" id="PF00290">
    <property type="entry name" value="Trp_syntA"/>
    <property type="match status" value="1"/>
</dbReference>
<evidence type="ECO:0000256" key="10">
    <source>
        <dbReference type="RuleBase" id="RU003662"/>
    </source>
</evidence>
<comment type="caution">
    <text evidence="11">The sequence shown here is derived from an EMBL/GenBank/DDBJ whole genome shotgun (WGS) entry which is preliminary data.</text>
</comment>
<comment type="catalytic activity">
    <reaction evidence="8 9">
        <text>(1S,2R)-1-C-(indol-3-yl)glycerol 3-phosphate + L-serine = D-glyceraldehyde 3-phosphate + L-tryptophan + H2O</text>
        <dbReference type="Rhea" id="RHEA:10532"/>
        <dbReference type="ChEBI" id="CHEBI:15377"/>
        <dbReference type="ChEBI" id="CHEBI:33384"/>
        <dbReference type="ChEBI" id="CHEBI:57912"/>
        <dbReference type="ChEBI" id="CHEBI:58866"/>
        <dbReference type="ChEBI" id="CHEBI:59776"/>
        <dbReference type="EC" id="4.2.1.20"/>
    </reaction>
</comment>
<dbReference type="NCBIfam" id="TIGR00262">
    <property type="entry name" value="trpA"/>
    <property type="match status" value="1"/>
</dbReference>
<evidence type="ECO:0000313" key="12">
    <source>
        <dbReference type="Proteomes" id="UP000230956"/>
    </source>
</evidence>
<dbReference type="InterPro" id="IPR011060">
    <property type="entry name" value="RibuloseP-bd_barrel"/>
</dbReference>
<evidence type="ECO:0000256" key="3">
    <source>
        <dbReference type="ARBA" id="ARBA00011270"/>
    </source>
</evidence>
<dbReference type="InterPro" id="IPR013785">
    <property type="entry name" value="Aldolase_TIM"/>
</dbReference>
<evidence type="ECO:0000256" key="6">
    <source>
        <dbReference type="ARBA" id="ARBA00023141"/>
    </source>
</evidence>
<dbReference type="UniPathway" id="UPA00035">
    <property type="reaction ID" value="UER00044"/>
</dbReference>
<evidence type="ECO:0000256" key="7">
    <source>
        <dbReference type="ARBA" id="ARBA00023239"/>
    </source>
</evidence>
<name>A0A2M7T765_9ACTN</name>
<evidence type="ECO:0000256" key="4">
    <source>
        <dbReference type="ARBA" id="ARBA00022605"/>
    </source>
</evidence>
<evidence type="ECO:0000256" key="8">
    <source>
        <dbReference type="ARBA" id="ARBA00049047"/>
    </source>
</evidence>
<feature type="active site" description="Proton acceptor" evidence="9">
    <location>
        <position position="49"/>
    </location>
</feature>
<dbReference type="Proteomes" id="UP000230956">
    <property type="component" value="Unassembled WGS sequence"/>
</dbReference>
<dbReference type="PANTHER" id="PTHR43406">
    <property type="entry name" value="TRYPTOPHAN SYNTHASE, ALPHA CHAIN"/>
    <property type="match status" value="1"/>
</dbReference>
<evidence type="ECO:0000256" key="9">
    <source>
        <dbReference type="HAMAP-Rule" id="MF_00131"/>
    </source>
</evidence>
<keyword evidence="6 9" id="KW-0057">Aromatic amino acid biosynthesis</keyword>
<evidence type="ECO:0000256" key="5">
    <source>
        <dbReference type="ARBA" id="ARBA00022822"/>
    </source>
</evidence>
<dbReference type="CDD" id="cd04724">
    <property type="entry name" value="Tryptophan_synthase_alpha"/>
    <property type="match status" value="1"/>
</dbReference>
<dbReference type="GO" id="GO:0005829">
    <property type="term" value="C:cytosol"/>
    <property type="evidence" value="ECO:0007669"/>
    <property type="project" value="TreeGrafter"/>
</dbReference>
<evidence type="ECO:0000256" key="2">
    <source>
        <dbReference type="ARBA" id="ARBA00004733"/>
    </source>
</evidence>
<dbReference type="SUPFAM" id="SSF51366">
    <property type="entry name" value="Ribulose-phoshate binding barrel"/>
    <property type="match status" value="1"/>
</dbReference>
<keyword evidence="5 9" id="KW-0822">Tryptophan biosynthesis</keyword>
<keyword evidence="7 9" id="KW-0456">Lyase</keyword>
<feature type="active site" description="Proton acceptor" evidence="9">
    <location>
        <position position="60"/>
    </location>
</feature>
<dbReference type="InterPro" id="IPR002028">
    <property type="entry name" value="Trp_synthase_suA"/>
</dbReference>
<dbReference type="PANTHER" id="PTHR43406:SF1">
    <property type="entry name" value="TRYPTOPHAN SYNTHASE ALPHA CHAIN, CHLOROPLASTIC"/>
    <property type="match status" value="1"/>
</dbReference>
<comment type="subunit">
    <text evidence="3 9">Tetramer of two alpha and two beta chains.</text>
</comment>
<evidence type="ECO:0000256" key="1">
    <source>
        <dbReference type="ARBA" id="ARBA00003365"/>
    </source>
</evidence>
<dbReference type="EMBL" id="PFNG01000172">
    <property type="protein sequence ID" value="PIZ37439.1"/>
    <property type="molecule type" value="Genomic_DNA"/>
</dbReference>
<dbReference type="AlphaFoldDB" id="A0A2M7T765"/>
<comment type="pathway">
    <text evidence="2 9">Amino-acid biosynthesis; L-tryptophan biosynthesis; L-tryptophan from chorismate: step 5/5.</text>
</comment>
<accession>A0A2M7T765</accession>
<dbReference type="HAMAP" id="MF_00131">
    <property type="entry name" value="Trp_synth_alpha"/>
    <property type="match status" value="1"/>
</dbReference>
<reference evidence="12" key="1">
    <citation type="submission" date="2017-09" db="EMBL/GenBank/DDBJ databases">
        <title>Depth-based differentiation of microbial function through sediment-hosted aquifers and enrichment of novel symbionts in the deep terrestrial subsurface.</title>
        <authorList>
            <person name="Probst A.J."/>
            <person name="Ladd B."/>
            <person name="Jarett J.K."/>
            <person name="Geller-Mcgrath D.E."/>
            <person name="Sieber C.M.K."/>
            <person name="Emerson J.B."/>
            <person name="Anantharaman K."/>
            <person name="Thomas B.C."/>
            <person name="Malmstrom R."/>
            <person name="Stieglmeier M."/>
            <person name="Klingl A."/>
            <person name="Woyke T."/>
            <person name="Ryan C.M."/>
            <person name="Banfield J.F."/>
        </authorList>
    </citation>
    <scope>NUCLEOTIDE SEQUENCE [LARGE SCALE GENOMIC DNA]</scope>
</reference>
<gene>
    <name evidence="9" type="primary">trpA</name>
    <name evidence="11" type="ORF">COY37_07310</name>
</gene>
<dbReference type="Gene3D" id="3.20.20.70">
    <property type="entry name" value="Aldolase class I"/>
    <property type="match status" value="1"/>
</dbReference>
<comment type="function">
    <text evidence="1 9">The alpha subunit is responsible for the aldol cleavage of indoleglycerol phosphate to indole and glyceraldehyde 3-phosphate.</text>
</comment>
<dbReference type="FunFam" id="3.20.20.70:FF:000037">
    <property type="entry name" value="Tryptophan synthase alpha chain"/>
    <property type="match status" value="1"/>
</dbReference>
<sequence length="263" mass="28018">MNRIDEIFKQLRATKRSALMPYLMAGYPDIEASLSLLISVAEAGADLIEFGIPYSDPLADGPTIQAASEVALTTGVNTDIAFDLVKKAREKIETPIAVMTYYNAIYRYGLERFAGNAAESGVDGVICPDLPPEEASPWSGAAAQYGLANIMFAAPTSTNERLKKIAHMSRGFIYCVSLTGVTGARTNLPSNLTDFIGRVRKVTDKPLAVGFGISQPEQAKQVADIADGVIIGSALVSLIGADRETCTDAAAAYISKIREAMDS</sequence>
<keyword evidence="4 9" id="KW-0028">Amino-acid biosynthesis</keyword>
<comment type="similarity">
    <text evidence="9 10">Belongs to the TrpA family.</text>
</comment>
<organism evidence="11 12">
    <name type="scientific">Candidatus Aquicultor secundus</name>
    <dbReference type="NCBI Taxonomy" id="1973895"/>
    <lineage>
        <taxon>Bacteria</taxon>
        <taxon>Bacillati</taxon>
        <taxon>Actinomycetota</taxon>
        <taxon>Candidatus Aquicultoria</taxon>
        <taxon>Candidatus Aquicultorales</taxon>
        <taxon>Candidatus Aquicultoraceae</taxon>
        <taxon>Candidatus Aquicultor</taxon>
    </lineage>
</organism>
<evidence type="ECO:0000313" key="11">
    <source>
        <dbReference type="EMBL" id="PIZ37439.1"/>
    </source>
</evidence>
<dbReference type="EC" id="4.2.1.20" evidence="9"/>
<protein>
    <recommendedName>
        <fullName evidence="9">Tryptophan synthase alpha chain</fullName>
        <ecNumber evidence="9">4.2.1.20</ecNumber>
    </recommendedName>
</protein>
<dbReference type="GO" id="GO:0004834">
    <property type="term" value="F:tryptophan synthase activity"/>
    <property type="evidence" value="ECO:0007669"/>
    <property type="project" value="UniProtKB-UniRule"/>
</dbReference>